<evidence type="ECO:0000256" key="1">
    <source>
        <dbReference type="SAM" id="MobiDB-lite"/>
    </source>
</evidence>
<reference evidence="2 3" key="1">
    <citation type="submission" date="2017-09" db="EMBL/GenBank/DDBJ databases">
        <title>Depth-based differentiation of microbial function through sediment-hosted aquifers and enrichment of novel symbionts in the deep terrestrial subsurface.</title>
        <authorList>
            <person name="Probst A.J."/>
            <person name="Ladd B."/>
            <person name="Jarett J.K."/>
            <person name="Geller-Mcgrath D.E."/>
            <person name="Sieber C.M."/>
            <person name="Emerson J.B."/>
            <person name="Anantharaman K."/>
            <person name="Thomas B.C."/>
            <person name="Malmstrom R."/>
            <person name="Stieglmeier M."/>
            <person name="Klingl A."/>
            <person name="Woyke T."/>
            <person name="Ryan C.M."/>
            <person name="Banfield J.F."/>
        </authorList>
    </citation>
    <scope>NUCLEOTIDE SEQUENCE [LARGE SCALE GENOMIC DNA]</scope>
    <source>
        <strain evidence="2">CG23_combo_of_CG06-09_8_20_14_all_40_23</strain>
    </source>
</reference>
<comment type="caution">
    <text evidence="2">The sequence shown here is derived from an EMBL/GenBank/DDBJ whole genome shotgun (WGS) entry which is preliminary data.</text>
</comment>
<feature type="non-terminal residue" evidence="2">
    <location>
        <position position="148"/>
    </location>
</feature>
<organism evidence="2 3">
    <name type="scientific">Candidatus Desantisbacteria bacterium CG23_combo_of_CG06-09_8_20_14_all_40_23</name>
    <dbReference type="NCBI Taxonomy" id="1974550"/>
    <lineage>
        <taxon>Bacteria</taxon>
        <taxon>Candidatus Desantisiibacteriota</taxon>
    </lineage>
</organism>
<sequence length="148" mass="16457">MIKTKYFLFGIAIATIILLVAGSRVTTVQANNAGIATPTPTSTPATGTSDQSESASVEQQEELKSFIQSYFEIRYRALSVVHSDDFKRDGFGNLVSDMPEAKPFLRSELAKLTVQVKHAELDHLRYVDYKYSLDFRNIVVDSSVKMAT</sequence>
<gene>
    <name evidence="2" type="ORF">COX18_00550</name>
</gene>
<proteinExistence type="predicted"/>
<accession>A0A2H0AAC1</accession>
<evidence type="ECO:0000313" key="3">
    <source>
        <dbReference type="Proteomes" id="UP000231067"/>
    </source>
</evidence>
<protein>
    <submittedName>
        <fullName evidence="2">Uncharacterized protein</fullName>
    </submittedName>
</protein>
<evidence type="ECO:0000313" key="2">
    <source>
        <dbReference type="EMBL" id="PIP42384.1"/>
    </source>
</evidence>
<dbReference type="EMBL" id="PCSH01000011">
    <property type="protein sequence ID" value="PIP42384.1"/>
    <property type="molecule type" value="Genomic_DNA"/>
</dbReference>
<feature type="region of interest" description="Disordered" evidence="1">
    <location>
        <begin position="34"/>
        <end position="56"/>
    </location>
</feature>
<dbReference type="AlphaFoldDB" id="A0A2H0AAC1"/>
<name>A0A2H0AAC1_9BACT</name>
<dbReference type="Proteomes" id="UP000231067">
    <property type="component" value="Unassembled WGS sequence"/>
</dbReference>